<protein>
    <submittedName>
        <fullName evidence="1">Uncharacterized protein</fullName>
    </submittedName>
</protein>
<reference evidence="1" key="2">
    <citation type="submission" date="2022-10" db="EMBL/GenBank/DDBJ databases">
        <authorList>
            <consortium name="ENA_rothamsted_submissions"/>
            <consortium name="culmorum"/>
            <person name="King R."/>
        </authorList>
    </citation>
    <scope>NUCLEOTIDE SEQUENCE</scope>
</reference>
<reference evidence="1" key="1">
    <citation type="submission" date="2022-01" db="EMBL/GenBank/DDBJ databases">
        <authorList>
            <person name="King R."/>
        </authorList>
    </citation>
    <scope>NUCLEOTIDE SEQUENCE</scope>
</reference>
<dbReference type="InterPro" id="IPR031874">
    <property type="entry name" value="Cuticle_Acp1"/>
</dbReference>
<dbReference type="Pfam" id="PF15955">
    <property type="entry name" value="Cuticle_4"/>
    <property type="match status" value="1"/>
</dbReference>
<dbReference type="OrthoDB" id="7743350at2759"/>
<evidence type="ECO:0000313" key="1">
    <source>
        <dbReference type="EMBL" id="CAH1175655.1"/>
    </source>
</evidence>
<keyword evidence="2" id="KW-1185">Reference proteome</keyword>
<evidence type="ECO:0000313" key="2">
    <source>
        <dbReference type="Proteomes" id="UP001153737"/>
    </source>
</evidence>
<sequence>ISRNHTQTTNSTIPVRSIQDYSRLLPGLTFFYKISSYQSGLFRVAIKAETRQNCHHTVFRLIEIGIPQTNNMQATLFALFALVAVSASSVVLPQTYSLGYAAPYATPYAALGYSAPWSAPLAYAATPLVYSAPAVQSGYVAATRGSVHTAPLPEGPHAFSHHLNTAPAPGTL</sequence>
<name>A0A9P0DTL5_PHACE</name>
<dbReference type="EMBL" id="OU896713">
    <property type="protein sequence ID" value="CAH1175655.1"/>
    <property type="molecule type" value="Genomic_DNA"/>
</dbReference>
<feature type="non-terminal residue" evidence="1">
    <location>
        <position position="1"/>
    </location>
</feature>
<accession>A0A9P0DTL5</accession>
<dbReference type="Proteomes" id="UP001153737">
    <property type="component" value="Chromosome 7"/>
</dbReference>
<proteinExistence type="predicted"/>
<organism evidence="1 2">
    <name type="scientific">Phaedon cochleariae</name>
    <name type="common">Mustard beetle</name>
    <dbReference type="NCBI Taxonomy" id="80249"/>
    <lineage>
        <taxon>Eukaryota</taxon>
        <taxon>Metazoa</taxon>
        <taxon>Ecdysozoa</taxon>
        <taxon>Arthropoda</taxon>
        <taxon>Hexapoda</taxon>
        <taxon>Insecta</taxon>
        <taxon>Pterygota</taxon>
        <taxon>Neoptera</taxon>
        <taxon>Endopterygota</taxon>
        <taxon>Coleoptera</taxon>
        <taxon>Polyphaga</taxon>
        <taxon>Cucujiformia</taxon>
        <taxon>Chrysomeloidea</taxon>
        <taxon>Chrysomelidae</taxon>
        <taxon>Chrysomelinae</taxon>
        <taxon>Chrysomelini</taxon>
        <taxon>Phaedon</taxon>
    </lineage>
</organism>
<dbReference type="AlphaFoldDB" id="A0A9P0DTL5"/>
<gene>
    <name evidence="1" type="ORF">PHAECO_LOCUS10848</name>
</gene>